<sequence>MTAMEHMGGFIRRIVGLPLNILDGISRALGHGTPRRNTQLPQPQQQQDEIPIVTEEWFFLNLFEQQYGSVHPFFYATRLIEGLKMAKDESKFVFIYLHAPEEPATDPFCCNTLRSQLVIEFLDANFVSWGAVANRGEGFEMALALRASSFPFCAVIAPTSGKTIAVLQQIEGPVSPEELVEILQRTMEEQGLAFRALREAEEETLRRDRQLREEQDAAYLESLKKDKEKDRAWEAKRKAPTLKKSSVKQKEVTKDTQSTAVSRKTHTKILVRFPNGERREQSFPNTDKIRSIYKYIDSLDIPGIGGYQLISSFPTKVYGLEQLEMTLEEAGLHPNIALFLELI</sequence>
<evidence type="ECO:0000313" key="2">
    <source>
        <dbReference type="Proteomes" id="UP000827976"/>
    </source>
</evidence>
<proteinExistence type="predicted"/>
<dbReference type="EMBL" id="CM037018">
    <property type="protein sequence ID" value="KAH7674208.1"/>
    <property type="molecule type" value="Genomic_DNA"/>
</dbReference>
<protein>
    <submittedName>
        <fullName evidence="1">FAS-associated factor 2 protein</fullName>
    </submittedName>
</protein>
<evidence type="ECO:0000313" key="1">
    <source>
        <dbReference type="EMBL" id="KAH7674208.1"/>
    </source>
</evidence>
<organism evidence="1 2">
    <name type="scientific">Dioscorea alata</name>
    <name type="common">Purple yam</name>
    <dbReference type="NCBI Taxonomy" id="55571"/>
    <lineage>
        <taxon>Eukaryota</taxon>
        <taxon>Viridiplantae</taxon>
        <taxon>Streptophyta</taxon>
        <taxon>Embryophyta</taxon>
        <taxon>Tracheophyta</taxon>
        <taxon>Spermatophyta</taxon>
        <taxon>Magnoliopsida</taxon>
        <taxon>Liliopsida</taxon>
        <taxon>Dioscoreales</taxon>
        <taxon>Dioscoreaceae</taxon>
        <taxon>Dioscorea</taxon>
    </lineage>
</organism>
<accession>A0ACB7VJA2</accession>
<keyword evidence="2" id="KW-1185">Reference proteome</keyword>
<reference evidence="2" key="1">
    <citation type="journal article" date="2022" name="Nat. Commun.">
        <title>Chromosome evolution and the genetic basis of agronomically important traits in greater yam.</title>
        <authorList>
            <person name="Bredeson J.V."/>
            <person name="Lyons J.B."/>
            <person name="Oniyinde I.O."/>
            <person name="Okereke N.R."/>
            <person name="Kolade O."/>
            <person name="Nnabue I."/>
            <person name="Nwadili C.O."/>
            <person name="Hribova E."/>
            <person name="Parker M."/>
            <person name="Nwogha J."/>
            <person name="Shu S."/>
            <person name="Carlson J."/>
            <person name="Kariba R."/>
            <person name="Muthemba S."/>
            <person name="Knop K."/>
            <person name="Barton G.J."/>
            <person name="Sherwood A.V."/>
            <person name="Lopez-Montes A."/>
            <person name="Asiedu R."/>
            <person name="Jamnadass R."/>
            <person name="Muchugi A."/>
            <person name="Goodstein D."/>
            <person name="Egesi C.N."/>
            <person name="Featherston J."/>
            <person name="Asfaw A."/>
            <person name="Simpson G.G."/>
            <person name="Dolezel J."/>
            <person name="Hendre P.S."/>
            <person name="Van Deynze A."/>
            <person name="Kumar P.L."/>
            <person name="Obidiegwu J.E."/>
            <person name="Bhattacharjee R."/>
            <person name="Rokhsar D.S."/>
        </authorList>
    </citation>
    <scope>NUCLEOTIDE SEQUENCE [LARGE SCALE GENOMIC DNA]</scope>
    <source>
        <strain evidence="2">cv. TDa95/00328</strain>
    </source>
</reference>
<name>A0ACB7VJA2_DIOAL</name>
<dbReference type="Proteomes" id="UP000827976">
    <property type="component" value="Chromosome 8"/>
</dbReference>
<gene>
    <name evidence="1" type="ORF">IHE45_08G057700</name>
</gene>
<comment type="caution">
    <text evidence="1">The sequence shown here is derived from an EMBL/GenBank/DDBJ whole genome shotgun (WGS) entry which is preliminary data.</text>
</comment>